<dbReference type="SUPFAM" id="SSF57903">
    <property type="entry name" value="FYVE/PHD zinc finger"/>
    <property type="match status" value="1"/>
</dbReference>
<accession>A0A9W7WM11</accession>
<dbReference type="GO" id="GO:0032266">
    <property type="term" value="F:phosphatidylinositol-3-phosphate binding"/>
    <property type="evidence" value="ECO:0007669"/>
    <property type="project" value="TreeGrafter"/>
</dbReference>
<dbReference type="GO" id="GO:0044878">
    <property type="term" value="P:mitotic cytokinesis checkpoint signaling"/>
    <property type="evidence" value="ECO:0007669"/>
    <property type="project" value="TreeGrafter"/>
</dbReference>
<dbReference type="InterPro" id="IPR000306">
    <property type="entry name" value="Znf_FYVE"/>
</dbReference>
<protein>
    <recommendedName>
        <fullName evidence="7">FYVE-type domain-containing protein</fullName>
    </recommendedName>
</protein>
<dbReference type="GO" id="GO:0008270">
    <property type="term" value="F:zinc ion binding"/>
    <property type="evidence" value="ECO:0007669"/>
    <property type="project" value="UniProtKB-KW"/>
</dbReference>
<evidence type="ECO:0000256" key="4">
    <source>
        <dbReference type="PROSITE-ProRule" id="PRU00091"/>
    </source>
</evidence>
<feature type="compositionally biased region" description="Basic and acidic residues" evidence="6">
    <location>
        <begin position="348"/>
        <end position="361"/>
    </location>
</feature>
<evidence type="ECO:0000313" key="8">
    <source>
        <dbReference type="EMBL" id="KAI7804480.1"/>
    </source>
</evidence>
<keyword evidence="3" id="KW-0862">Zinc</keyword>
<evidence type="ECO:0000313" key="9">
    <source>
        <dbReference type="Proteomes" id="UP001059041"/>
    </source>
</evidence>
<gene>
    <name evidence="8" type="ORF">IRJ41_011588</name>
</gene>
<feature type="region of interest" description="Disordered" evidence="6">
    <location>
        <begin position="175"/>
        <end position="199"/>
    </location>
</feature>
<feature type="domain" description="FYVE-type" evidence="7">
    <location>
        <begin position="17"/>
        <end position="72"/>
    </location>
</feature>
<keyword evidence="5" id="KW-0175">Coiled coil</keyword>
<evidence type="ECO:0000256" key="5">
    <source>
        <dbReference type="SAM" id="Coils"/>
    </source>
</evidence>
<dbReference type="CDD" id="cd19817">
    <property type="entry name" value="Bbox1_ANCHR-like"/>
    <property type="match status" value="1"/>
</dbReference>
<feature type="coiled-coil region" evidence="5">
    <location>
        <begin position="243"/>
        <end position="285"/>
    </location>
</feature>
<dbReference type="InterPro" id="IPR017907">
    <property type="entry name" value="Znf_RING_CS"/>
</dbReference>
<dbReference type="InterPro" id="IPR044553">
    <property type="entry name" value="Bbox1_ANCHR"/>
</dbReference>
<evidence type="ECO:0000256" key="1">
    <source>
        <dbReference type="ARBA" id="ARBA00022723"/>
    </source>
</evidence>
<dbReference type="EMBL" id="JAFHDT010000010">
    <property type="protein sequence ID" value="KAI7804480.1"/>
    <property type="molecule type" value="Genomic_DNA"/>
</dbReference>
<dbReference type="GO" id="GO:0005813">
    <property type="term" value="C:centrosome"/>
    <property type="evidence" value="ECO:0007669"/>
    <property type="project" value="TreeGrafter"/>
</dbReference>
<dbReference type="PROSITE" id="PS00518">
    <property type="entry name" value="ZF_RING_1"/>
    <property type="match status" value="1"/>
</dbReference>
<feature type="region of interest" description="Disordered" evidence="6">
    <location>
        <begin position="290"/>
        <end position="314"/>
    </location>
</feature>
<sequence>MTTSVCVCFLRNISMDNRCHCCASKFTLFRKEVGCKNCGHSFCAGCLTYTASVPKCGSSQQKVCKQCYGNLSSTGNQSDAGRWSPPENYRKRVAALEARQKQPSRPGGPVGLLATKGLSKEDQLIAQRLQKLKEETKPKSIPSEKELESRLTALKAPLQPVASAKEMEERLAALQGRPAPSQTPRPVHQPPDSRSQTEQTNDLLTQMTDEVAIDNQHQPSEGSTDEPLNDLNKQEGWNINENMEDTELSIKQLEAEKSRMLDEAVKELQKDKSNHEEMLQMAKRLAVLQGRDPEQVHLSDVQQVDSDEESEEDAINRVLKRLSEEAALDEASGYNIPPELSGPTNTEENTRSRKASSERSSKPKPPAAVSRPQLLNDEDEEDEELPWCCICNHDATIRCHTCDGDLYCGRCFMEDHDKYERKDHRTSTYTAPKKAKRKT</sequence>
<dbReference type="CDD" id="cd15749">
    <property type="entry name" value="FYVE_ZFY19"/>
    <property type="match status" value="1"/>
</dbReference>
<dbReference type="InterPro" id="IPR017455">
    <property type="entry name" value="Znf_FYVE-rel"/>
</dbReference>
<organism evidence="8 9">
    <name type="scientific">Triplophysa rosa</name>
    <name type="common">Cave loach</name>
    <dbReference type="NCBI Taxonomy" id="992332"/>
    <lineage>
        <taxon>Eukaryota</taxon>
        <taxon>Metazoa</taxon>
        <taxon>Chordata</taxon>
        <taxon>Craniata</taxon>
        <taxon>Vertebrata</taxon>
        <taxon>Euteleostomi</taxon>
        <taxon>Actinopterygii</taxon>
        <taxon>Neopterygii</taxon>
        <taxon>Teleostei</taxon>
        <taxon>Ostariophysi</taxon>
        <taxon>Cypriniformes</taxon>
        <taxon>Nemacheilidae</taxon>
        <taxon>Triplophysa</taxon>
    </lineage>
</organism>
<dbReference type="Proteomes" id="UP001059041">
    <property type="component" value="Linkage Group LG10"/>
</dbReference>
<feature type="region of interest" description="Disordered" evidence="6">
    <location>
        <begin position="329"/>
        <end position="377"/>
    </location>
</feature>
<dbReference type="PANTHER" id="PTHR46603">
    <property type="entry name" value="ABSCISSION/NOCUT CHECKPOINT REGULATOR"/>
    <property type="match status" value="1"/>
</dbReference>
<dbReference type="GO" id="GO:0009838">
    <property type="term" value="P:abscission"/>
    <property type="evidence" value="ECO:0007669"/>
    <property type="project" value="TreeGrafter"/>
</dbReference>
<name>A0A9W7WM11_TRIRA</name>
<dbReference type="AlphaFoldDB" id="A0A9W7WM11"/>
<evidence type="ECO:0000259" key="7">
    <source>
        <dbReference type="PROSITE" id="PS50178"/>
    </source>
</evidence>
<keyword evidence="2 4" id="KW-0863">Zinc-finger</keyword>
<evidence type="ECO:0000256" key="3">
    <source>
        <dbReference type="ARBA" id="ARBA00022833"/>
    </source>
</evidence>
<dbReference type="GO" id="GO:0032154">
    <property type="term" value="C:cleavage furrow"/>
    <property type="evidence" value="ECO:0007669"/>
    <property type="project" value="TreeGrafter"/>
</dbReference>
<evidence type="ECO:0000256" key="2">
    <source>
        <dbReference type="ARBA" id="ARBA00022771"/>
    </source>
</evidence>
<proteinExistence type="predicted"/>
<evidence type="ECO:0000256" key="6">
    <source>
        <dbReference type="SAM" id="MobiDB-lite"/>
    </source>
</evidence>
<dbReference type="PANTHER" id="PTHR46603:SF1">
    <property type="entry name" value="ABSCISSION_NOCUT CHECKPOINT REGULATOR"/>
    <property type="match status" value="1"/>
</dbReference>
<keyword evidence="1" id="KW-0479">Metal-binding</keyword>
<dbReference type="GO" id="GO:0030496">
    <property type="term" value="C:midbody"/>
    <property type="evidence" value="ECO:0007669"/>
    <property type="project" value="TreeGrafter"/>
</dbReference>
<dbReference type="InterPro" id="IPR013083">
    <property type="entry name" value="Znf_RING/FYVE/PHD"/>
</dbReference>
<dbReference type="SMART" id="SM00064">
    <property type="entry name" value="FYVE"/>
    <property type="match status" value="1"/>
</dbReference>
<dbReference type="PROSITE" id="PS50178">
    <property type="entry name" value="ZF_FYVE"/>
    <property type="match status" value="1"/>
</dbReference>
<dbReference type="Gene3D" id="3.30.40.10">
    <property type="entry name" value="Zinc/RING finger domain, C3HC4 (zinc finger)"/>
    <property type="match status" value="1"/>
</dbReference>
<comment type="caution">
    <text evidence="8">The sequence shown here is derived from an EMBL/GenBank/DDBJ whole genome shotgun (WGS) entry which is preliminary data.</text>
</comment>
<dbReference type="Pfam" id="PF01363">
    <property type="entry name" value="FYVE"/>
    <property type="match status" value="1"/>
</dbReference>
<reference evidence="8" key="1">
    <citation type="submission" date="2021-02" db="EMBL/GenBank/DDBJ databases">
        <title>Comparative genomics reveals that relaxation of natural selection precedes convergent phenotypic evolution of cavefish.</title>
        <authorList>
            <person name="Peng Z."/>
        </authorList>
    </citation>
    <scope>NUCLEOTIDE SEQUENCE</scope>
    <source>
        <tissue evidence="8">Muscle</tissue>
    </source>
</reference>
<dbReference type="SUPFAM" id="SSF57845">
    <property type="entry name" value="B-box zinc-binding domain"/>
    <property type="match status" value="1"/>
</dbReference>
<keyword evidence="9" id="KW-1185">Reference proteome</keyword>
<dbReference type="Pfam" id="PF22586">
    <property type="entry name" value="ANCHR-like_BBOX"/>
    <property type="match status" value="1"/>
</dbReference>
<dbReference type="InterPro" id="IPR011011">
    <property type="entry name" value="Znf_FYVE_PHD"/>
</dbReference>